<feature type="signal peptide" evidence="2">
    <location>
        <begin position="1"/>
        <end position="23"/>
    </location>
</feature>
<feature type="chain" id="PRO_5037088710" evidence="2">
    <location>
        <begin position="24"/>
        <end position="114"/>
    </location>
</feature>
<accession>A0A915E7D8</accession>
<proteinExistence type="predicted"/>
<evidence type="ECO:0000256" key="1">
    <source>
        <dbReference type="SAM" id="MobiDB-lite"/>
    </source>
</evidence>
<feature type="compositionally biased region" description="Basic residues" evidence="1">
    <location>
        <begin position="53"/>
        <end position="67"/>
    </location>
</feature>
<protein>
    <submittedName>
        <fullName evidence="4">Uncharacterized protein</fullName>
    </submittedName>
</protein>
<feature type="region of interest" description="Disordered" evidence="1">
    <location>
        <begin position="44"/>
        <end position="67"/>
    </location>
</feature>
<evidence type="ECO:0000256" key="2">
    <source>
        <dbReference type="SAM" id="SignalP"/>
    </source>
</evidence>
<reference evidence="4" key="1">
    <citation type="submission" date="2022-11" db="UniProtKB">
        <authorList>
            <consortium name="WormBaseParasite"/>
        </authorList>
    </citation>
    <scope>IDENTIFICATION</scope>
</reference>
<sequence length="114" mass="13491">MIILKLLLTLLLIVPTFLSGVFSLDSLRWNRDAGELETVDGERQGRALGRRSSNSRRKRSHSSRWRGRWRSHSRNRYGYGGWGGGYHMAEAMEAIRMERQLWWILWTKLWMGKK</sequence>
<dbReference type="AlphaFoldDB" id="A0A915E7D8"/>
<dbReference type="WBParaSite" id="jg26540">
    <property type="protein sequence ID" value="jg26540"/>
    <property type="gene ID" value="jg26540"/>
</dbReference>
<keyword evidence="3" id="KW-1185">Reference proteome</keyword>
<evidence type="ECO:0000313" key="3">
    <source>
        <dbReference type="Proteomes" id="UP000887574"/>
    </source>
</evidence>
<evidence type="ECO:0000313" key="4">
    <source>
        <dbReference type="WBParaSite" id="jg26540"/>
    </source>
</evidence>
<organism evidence="3 4">
    <name type="scientific">Ditylenchus dipsaci</name>
    <dbReference type="NCBI Taxonomy" id="166011"/>
    <lineage>
        <taxon>Eukaryota</taxon>
        <taxon>Metazoa</taxon>
        <taxon>Ecdysozoa</taxon>
        <taxon>Nematoda</taxon>
        <taxon>Chromadorea</taxon>
        <taxon>Rhabditida</taxon>
        <taxon>Tylenchina</taxon>
        <taxon>Tylenchomorpha</taxon>
        <taxon>Sphaerularioidea</taxon>
        <taxon>Anguinidae</taxon>
        <taxon>Anguininae</taxon>
        <taxon>Ditylenchus</taxon>
    </lineage>
</organism>
<name>A0A915E7D8_9BILA</name>
<dbReference type="Proteomes" id="UP000887574">
    <property type="component" value="Unplaced"/>
</dbReference>
<keyword evidence="2" id="KW-0732">Signal</keyword>